<dbReference type="AlphaFoldDB" id="A0A1A9ZAH4"/>
<dbReference type="EnsemblMetazoa" id="GPAI008627-RA">
    <property type="protein sequence ID" value="GPAI008627-PA"/>
    <property type="gene ID" value="GPAI008627"/>
</dbReference>
<keyword evidence="3" id="KW-1185">Reference proteome</keyword>
<sequence>MTGTNCVGVLDCVPGDILNLLSQMILTLVMVVAHAVELVLLRTFELLMMLANTLALGAMCTSHLDFVMGLPRDAEHFAMMHALKLLLRVASMWTLKLLLRGPLNENLVILELVPMRVFDDTDTKPSKDSAISVQVGSFPFVSADGVDAICVDLRSVAYFGGVVCIGANGGAYCGVLLDAGLWIVLRGEADVDACITDRAGSGDEFSGVLGTLVSNLGLSDDTEDGGGTYMEPHVDARLLFEVDVNESLRTDGCVGTFLETFDDVTIEMEGELVVLLALVLVNVLVLVL</sequence>
<reference evidence="2" key="2">
    <citation type="submission" date="2020-05" db="UniProtKB">
        <authorList>
            <consortium name="EnsemblMetazoa"/>
        </authorList>
    </citation>
    <scope>IDENTIFICATION</scope>
    <source>
        <strain evidence="2">IAEA</strain>
    </source>
</reference>
<name>A0A1A9ZAH4_GLOPL</name>
<feature type="transmembrane region" description="Helical" evidence="1">
    <location>
        <begin position="20"/>
        <end position="40"/>
    </location>
</feature>
<keyword evidence="1" id="KW-0472">Membrane</keyword>
<dbReference type="Proteomes" id="UP000092445">
    <property type="component" value="Unassembled WGS sequence"/>
</dbReference>
<evidence type="ECO:0000256" key="1">
    <source>
        <dbReference type="SAM" id="Phobius"/>
    </source>
</evidence>
<keyword evidence="1" id="KW-1133">Transmembrane helix</keyword>
<proteinExistence type="predicted"/>
<protein>
    <submittedName>
        <fullName evidence="2">Uncharacterized protein</fullName>
    </submittedName>
</protein>
<evidence type="ECO:0000313" key="2">
    <source>
        <dbReference type="EnsemblMetazoa" id="GPAI008627-PA"/>
    </source>
</evidence>
<keyword evidence="1" id="KW-0812">Transmembrane</keyword>
<organism evidence="2 3">
    <name type="scientific">Glossina pallidipes</name>
    <name type="common">Tsetse fly</name>
    <dbReference type="NCBI Taxonomy" id="7398"/>
    <lineage>
        <taxon>Eukaryota</taxon>
        <taxon>Metazoa</taxon>
        <taxon>Ecdysozoa</taxon>
        <taxon>Arthropoda</taxon>
        <taxon>Hexapoda</taxon>
        <taxon>Insecta</taxon>
        <taxon>Pterygota</taxon>
        <taxon>Neoptera</taxon>
        <taxon>Endopterygota</taxon>
        <taxon>Diptera</taxon>
        <taxon>Brachycera</taxon>
        <taxon>Muscomorpha</taxon>
        <taxon>Hippoboscoidea</taxon>
        <taxon>Glossinidae</taxon>
        <taxon>Glossina</taxon>
    </lineage>
</organism>
<reference evidence="3" key="1">
    <citation type="submission" date="2014-03" db="EMBL/GenBank/DDBJ databases">
        <authorList>
            <person name="Aksoy S."/>
            <person name="Warren W."/>
            <person name="Wilson R.K."/>
        </authorList>
    </citation>
    <scope>NUCLEOTIDE SEQUENCE [LARGE SCALE GENOMIC DNA]</scope>
    <source>
        <strain evidence="3">IAEA</strain>
    </source>
</reference>
<evidence type="ECO:0000313" key="3">
    <source>
        <dbReference type="Proteomes" id="UP000092445"/>
    </source>
</evidence>
<dbReference type="VEuPathDB" id="VectorBase:GPAI008627"/>
<feature type="transmembrane region" description="Helical" evidence="1">
    <location>
        <begin position="47"/>
        <end position="66"/>
    </location>
</feature>
<accession>A0A1A9ZAH4</accession>